<organism evidence="1">
    <name type="scientific">marine sediment metagenome</name>
    <dbReference type="NCBI Taxonomy" id="412755"/>
    <lineage>
        <taxon>unclassified sequences</taxon>
        <taxon>metagenomes</taxon>
        <taxon>ecological metagenomes</taxon>
    </lineage>
</organism>
<name>X1DKW0_9ZZZZ</name>
<gene>
    <name evidence="1" type="ORF">S01H4_60622</name>
</gene>
<reference evidence="1" key="1">
    <citation type="journal article" date="2014" name="Front. Microbiol.">
        <title>High frequency of phylogenetically diverse reductive dehalogenase-homologous genes in deep subseafloor sedimentary metagenomes.</title>
        <authorList>
            <person name="Kawai M."/>
            <person name="Futagami T."/>
            <person name="Toyoda A."/>
            <person name="Takaki Y."/>
            <person name="Nishi S."/>
            <person name="Hori S."/>
            <person name="Arai W."/>
            <person name="Tsubouchi T."/>
            <person name="Morono Y."/>
            <person name="Uchiyama I."/>
            <person name="Ito T."/>
            <person name="Fujiyama A."/>
            <person name="Inagaki F."/>
            <person name="Takami H."/>
        </authorList>
    </citation>
    <scope>NUCLEOTIDE SEQUENCE</scope>
    <source>
        <strain evidence="1">Expedition CK06-06</strain>
    </source>
</reference>
<dbReference type="AlphaFoldDB" id="X1DKW0"/>
<protein>
    <submittedName>
        <fullName evidence="1">Uncharacterized protein</fullName>
    </submittedName>
</protein>
<comment type="caution">
    <text evidence="1">The sequence shown here is derived from an EMBL/GenBank/DDBJ whole genome shotgun (WGS) entry which is preliminary data.</text>
</comment>
<sequence>MLRFCSTQKDIDLKYLAYDSLLEYWNTIDLDGVLIRPILLNACKNNQIKIIKLISNKINILPHVEKIFLSSCQYGHC</sequence>
<dbReference type="EMBL" id="BART01035788">
    <property type="protein sequence ID" value="GAH05649.1"/>
    <property type="molecule type" value="Genomic_DNA"/>
</dbReference>
<proteinExistence type="predicted"/>
<evidence type="ECO:0000313" key="1">
    <source>
        <dbReference type="EMBL" id="GAH05649.1"/>
    </source>
</evidence>
<accession>X1DKW0</accession>
<feature type="non-terminal residue" evidence="1">
    <location>
        <position position="77"/>
    </location>
</feature>